<dbReference type="RefSeq" id="WP_148939130.1">
    <property type="nucleotide sequence ID" value="NZ_VTEI01000003.1"/>
</dbReference>
<feature type="transmembrane region" description="Helical" evidence="1">
    <location>
        <begin position="12"/>
        <end position="34"/>
    </location>
</feature>
<proteinExistence type="predicted"/>
<dbReference type="OrthoDB" id="2884302at2"/>
<dbReference type="AlphaFoldDB" id="A0A5D4NU04"/>
<comment type="caution">
    <text evidence="2">The sequence shown here is derived from an EMBL/GenBank/DDBJ whole genome shotgun (WGS) entry which is preliminary data.</text>
</comment>
<keyword evidence="1" id="KW-0812">Transmembrane</keyword>
<evidence type="ECO:0000313" key="3">
    <source>
        <dbReference type="Proteomes" id="UP000322267"/>
    </source>
</evidence>
<dbReference type="PROSITE" id="PS51257">
    <property type="entry name" value="PROKAR_LIPOPROTEIN"/>
    <property type="match status" value="1"/>
</dbReference>
<evidence type="ECO:0000256" key="1">
    <source>
        <dbReference type="SAM" id="Phobius"/>
    </source>
</evidence>
<sequence>MKKLALTTFGVPVWSFAIGCLFIILSGFGGRIASSLSRQGHEDVWMVSDELTRAWTYIPLIVGIALLSLAVSTFSISYFFWQKRMS</sequence>
<dbReference type="EMBL" id="VTEI01000003">
    <property type="protein sequence ID" value="TYS17775.1"/>
    <property type="molecule type" value="Genomic_DNA"/>
</dbReference>
<gene>
    <name evidence="2" type="ORF">FZC78_07905</name>
</gene>
<accession>A0A5D4NU04</accession>
<feature type="transmembrane region" description="Helical" evidence="1">
    <location>
        <begin position="54"/>
        <end position="81"/>
    </location>
</feature>
<protein>
    <submittedName>
        <fullName evidence="2">Uncharacterized protein</fullName>
    </submittedName>
</protein>
<evidence type="ECO:0000313" key="2">
    <source>
        <dbReference type="EMBL" id="TYS17775.1"/>
    </source>
</evidence>
<keyword evidence="1" id="KW-1133">Transmembrane helix</keyword>
<dbReference type="Proteomes" id="UP000322267">
    <property type="component" value="Unassembled WGS sequence"/>
</dbReference>
<reference evidence="2 3" key="1">
    <citation type="submission" date="2019-08" db="EMBL/GenBank/DDBJ databases">
        <title>Bacillus genomes from the desert of Cuatro Cienegas, Coahuila.</title>
        <authorList>
            <person name="Olmedo-Alvarez G."/>
        </authorList>
    </citation>
    <scope>NUCLEOTIDE SEQUENCE [LARGE SCALE GENOMIC DNA]</scope>
    <source>
        <strain evidence="2 3">CH34_1T</strain>
    </source>
</reference>
<name>A0A5D4NU04_9BACI</name>
<keyword evidence="1" id="KW-0472">Membrane</keyword>
<organism evidence="2 3">
    <name type="scientific">Rossellomorea vietnamensis</name>
    <dbReference type="NCBI Taxonomy" id="218284"/>
    <lineage>
        <taxon>Bacteria</taxon>
        <taxon>Bacillati</taxon>
        <taxon>Bacillota</taxon>
        <taxon>Bacilli</taxon>
        <taxon>Bacillales</taxon>
        <taxon>Bacillaceae</taxon>
        <taxon>Rossellomorea</taxon>
    </lineage>
</organism>